<protein>
    <recommendedName>
        <fullName evidence="3">YdhR family protein</fullName>
    </recommendedName>
</protein>
<dbReference type="AlphaFoldDB" id="A0A7K3R0F7"/>
<dbReference type="Gene3D" id="3.30.70.100">
    <property type="match status" value="1"/>
</dbReference>
<proteinExistence type="predicted"/>
<evidence type="ECO:0000313" key="1">
    <source>
        <dbReference type="EMBL" id="NEB95644.1"/>
    </source>
</evidence>
<dbReference type="SUPFAM" id="SSF54909">
    <property type="entry name" value="Dimeric alpha+beta barrel"/>
    <property type="match status" value="1"/>
</dbReference>
<evidence type="ECO:0008006" key="3">
    <source>
        <dbReference type="Google" id="ProtNLM"/>
    </source>
</evidence>
<dbReference type="RefSeq" id="WP_164194741.1">
    <property type="nucleotide sequence ID" value="NZ_JAAGMR010000328.1"/>
</dbReference>
<dbReference type="InterPro" id="IPR011008">
    <property type="entry name" value="Dimeric_a/b-barrel"/>
</dbReference>
<evidence type="ECO:0000313" key="2">
    <source>
        <dbReference type="Proteomes" id="UP000470520"/>
    </source>
</evidence>
<sequence>MRLEIAWWDLDDSPQSIGTLNAHLSEGVTGDWAEVPGLKVKYWVADPAHNRWGAVMVWETDRPAGHPLPPNRAADLIGRPPDHRMGFAVEALADPAAAPTALPIPQVTQEPR</sequence>
<comment type="caution">
    <text evidence="1">The sequence shown here is derived from an EMBL/GenBank/DDBJ whole genome shotgun (WGS) entry which is preliminary data.</text>
</comment>
<gene>
    <name evidence="1" type="ORF">G3I21_28870</name>
</gene>
<reference evidence="1 2" key="1">
    <citation type="submission" date="2020-01" db="EMBL/GenBank/DDBJ databases">
        <title>Insect and environment-associated Actinomycetes.</title>
        <authorList>
            <person name="Currrie C."/>
            <person name="Chevrette M."/>
            <person name="Carlson C."/>
            <person name="Stubbendieck R."/>
            <person name="Wendt-Pienkowski E."/>
        </authorList>
    </citation>
    <scope>NUCLEOTIDE SEQUENCE [LARGE SCALE GENOMIC DNA]</scope>
    <source>
        <strain evidence="1 2">SID7754</strain>
    </source>
</reference>
<dbReference type="Proteomes" id="UP000470520">
    <property type="component" value="Unassembled WGS sequence"/>
</dbReference>
<dbReference type="EMBL" id="JAAGMR010000328">
    <property type="protein sequence ID" value="NEB95644.1"/>
    <property type="molecule type" value="Genomic_DNA"/>
</dbReference>
<accession>A0A7K3R0F7</accession>
<organism evidence="1 2">
    <name type="scientific">Streptomyces bauhiniae</name>
    <dbReference type="NCBI Taxonomy" id="2340725"/>
    <lineage>
        <taxon>Bacteria</taxon>
        <taxon>Bacillati</taxon>
        <taxon>Actinomycetota</taxon>
        <taxon>Actinomycetes</taxon>
        <taxon>Kitasatosporales</taxon>
        <taxon>Streptomycetaceae</taxon>
        <taxon>Streptomyces</taxon>
    </lineage>
</organism>
<name>A0A7K3R0F7_9ACTN</name>